<keyword evidence="1" id="KW-0732">Signal</keyword>
<name>A0ABQ6MIN3_9STRA</name>
<dbReference type="PANTHER" id="PTHR12217">
    <property type="entry name" value="EUKARYOTIC TRANSLATION INITIATION FACTOR 2D"/>
    <property type="match status" value="1"/>
</dbReference>
<evidence type="ECO:0000256" key="1">
    <source>
        <dbReference type="SAM" id="SignalP"/>
    </source>
</evidence>
<dbReference type="PANTHER" id="PTHR12217:SF4">
    <property type="entry name" value="EUKARYOTIC TRANSLATION INITIATION FACTOR 2D"/>
    <property type="match status" value="1"/>
</dbReference>
<dbReference type="EMBL" id="BRYB01001501">
    <property type="protein sequence ID" value="GMI27212.1"/>
    <property type="molecule type" value="Genomic_DNA"/>
</dbReference>
<evidence type="ECO:0000313" key="2">
    <source>
        <dbReference type="EMBL" id="GMI27212.1"/>
    </source>
</evidence>
<comment type="caution">
    <text evidence="2">The sequence shown here is derived from an EMBL/GenBank/DDBJ whole genome shotgun (WGS) entry which is preliminary data.</text>
</comment>
<gene>
    <name evidence="2" type="ORF">TeGR_g1386</name>
</gene>
<protein>
    <submittedName>
        <fullName evidence="2">Uncharacterized protein</fullName>
    </submittedName>
</protein>
<sequence length="351" mass="36499">MLSKPPLPAAWSSLYAALPPLLPLLLPAPAVPPAIKDTTHGSPKALLLHLSALKHLSFAEAPPGSFSVTALNLSSPAASKFKREHGALLAAEKGRRSEERLAEASGDPARCPPTKIAHLFRIPAPITSALSLPTSAELSASAKSPARAGSGWLTGGEVRQALARYAEREGLLAAGTVALDPALTQLFYRRTKREKAAAGGEVYRPPESALLPELVAAAAPHLTPGYAVCAGSSVLSMGSGSPGSVELFVEKHRSTFAMRARGLETIDPAVFAREFSARFATACSTTSDGGKYGVCKPGRADVVFQGDWRGEVGRILTGEEGKGGKVNGAARGQCWGVPKGCVEVRKGKGVK</sequence>
<proteinExistence type="predicted"/>
<feature type="chain" id="PRO_5047401896" evidence="1">
    <location>
        <begin position="24"/>
        <end position="351"/>
    </location>
</feature>
<dbReference type="Proteomes" id="UP001165060">
    <property type="component" value="Unassembled WGS sequence"/>
</dbReference>
<evidence type="ECO:0000313" key="3">
    <source>
        <dbReference type="Proteomes" id="UP001165060"/>
    </source>
</evidence>
<dbReference type="InterPro" id="IPR039757">
    <property type="entry name" value="EIF2D"/>
</dbReference>
<keyword evidence="3" id="KW-1185">Reference proteome</keyword>
<feature type="signal peptide" evidence="1">
    <location>
        <begin position="1"/>
        <end position="23"/>
    </location>
</feature>
<organism evidence="2 3">
    <name type="scientific">Tetraparma gracilis</name>
    <dbReference type="NCBI Taxonomy" id="2962635"/>
    <lineage>
        <taxon>Eukaryota</taxon>
        <taxon>Sar</taxon>
        <taxon>Stramenopiles</taxon>
        <taxon>Ochrophyta</taxon>
        <taxon>Bolidophyceae</taxon>
        <taxon>Parmales</taxon>
        <taxon>Triparmaceae</taxon>
        <taxon>Tetraparma</taxon>
    </lineage>
</organism>
<reference evidence="2 3" key="1">
    <citation type="journal article" date="2023" name="Commun. Biol.">
        <title>Genome analysis of Parmales, the sister group of diatoms, reveals the evolutionary specialization of diatoms from phago-mixotrophs to photoautotrophs.</title>
        <authorList>
            <person name="Ban H."/>
            <person name="Sato S."/>
            <person name="Yoshikawa S."/>
            <person name="Yamada K."/>
            <person name="Nakamura Y."/>
            <person name="Ichinomiya M."/>
            <person name="Sato N."/>
            <person name="Blanc-Mathieu R."/>
            <person name="Endo H."/>
            <person name="Kuwata A."/>
            <person name="Ogata H."/>
        </authorList>
    </citation>
    <scope>NUCLEOTIDE SEQUENCE [LARGE SCALE GENOMIC DNA]</scope>
</reference>
<accession>A0ABQ6MIN3</accession>